<comment type="caution">
    <text evidence="1">The sequence shown here is derived from an EMBL/GenBank/DDBJ whole genome shotgun (WGS) entry which is preliminary data.</text>
</comment>
<name>A0A420JCA8_9PEZI</name>
<dbReference type="EMBL" id="MCBS01007467">
    <property type="protein sequence ID" value="RKF95955.1"/>
    <property type="molecule type" value="Genomic_DNA"/>
</dbReference>
<sequence>MNQTQPVTSSPVPNRLSRDQRLQIKMLHESGMNQTRIADQLGVTRRQVRYTLSV</sequence>
<evidence type="ECO:0000313" key="1">
    <source>
        <dbReference type="EMBL" id="RKF95955.1"/>
    </source>
</evidence>
<dbReference type="Proteomes" id="UP000285326">
    <property type="component" value="Unassembled WGS sequence"/>
</dbReference>
<protein>
    <recommendedName>
        <fullName evidence="3">Transposase IS30-like HTH domain-containing protein</fullName>
    </recommendedName>
</protein>
<dbReference type="SUPFAM" id="SSF46689">
    <property type="entry name" value="Homeodomain-like"/>
    <property type="match status" value="1"/>
</dbReference>
<proteinExistence type="predicted"/>
<dbReference type="InterPro" id="IPR036388">
    <property type="entry name" value="WH-like_DNA-bd_sf"/>
</dbReference>
<organism evidence="1 2">
    <name type="scientific">Golovinomyces cichoracearum</name>
    <dbReference type="NCBI Taxonomy" id="62708"/>
    <lineage>
        <taxon>Eukaryota</taxon>
        <taxon>Fungi</taxon>
        <taxon>Dikarya</taxon>
        <taxon>Ascomycota</taxon>
        <taxon>Pezizomycotina</taxon>
        <taxon>Leotiomycetes</taxon>
        <taxon>Erysiphales</taxon>
        <taxon>Erysiphaceae</taxon>
        <taxon>Golovinomyces</taxon>
    </lineage>
</organism>
<dbReference type="InterPro" id="IPR009057">
    <property type="entry name" value="Homeodomain-like_sf"/>
</dbReference>
<gene>
    <name evidence="1" type="ORF">GcM1_074001</name>
</gene>
<feature type="non-terminal residue" evidence="1">
    <location>
        <position position="54"/>
    </location>
</feature>
<dbReference type="AlphaFoldDB" id="A0A420JCA8"/>
<dbReference type="Gene3D" id="1.10.10.10">
    <property type="entry name" value="Winged helix-like DNA-binding domain superfamily/Winged helix DNA-binding domain"/>
    <property type="match status" value="1"/>
</dbReference>
<evidence type="ECO:0000313" key="2">
    <source>
        <dbReference type="Proteomes" id="UP000285326"/>
    </source>
</evidence>
<accession>A0A420JCA8</accession>
<evidence type="ECO:0008006" key="3">
    <source>
        <dbReference type="Google" id="ProtNLM"/>
    </source>
</evidence>
<dbReference type="Pfam" id="PF13384">
    <property type="entry name" value="HTH_23"/>
    <property type="match status" value="1"/>
</dbReference>
<reference evidence="1 2" key="1">
    <citation type="journal article" date="2018" name="BMC Genomics">
        <title>Comparative genome analyses reveal sequence features reflecting distinct modes of host-adaptation between dicot and monocot powdery mildew.</title>
        <authorList>
            <person name="Wu Y."/>
            <person name="Ma X."/>
            <person name="Pan Z."/>
            <person name="Kale S.D."/>
            <person name="Song Y."/>
            <person name="King H."/>
            <person name="Zhang Q."/>
            <person name="Presley C."/>
            <person name="Deng X."/>
            <person name="Wei C.I."/>
            <person name="Xiao S."/>
        </authorList>
    </citation>
    <scope>NUCLEOTIDE SEQUENCE [LARGE SCALE GENOMIC DNA]</scope>
    <source>
        <strain evidence="1">UMSG1</strain>
    </source>
</reference>